<evidence type="ECO:0000256" key="1">
    <source>
        <dbReference type="ARBA" id="ARBA00001946"/>
    </source>
</evidence>
<comment type="subunit">
    <text evidence="3 6">Monomer.</text>
</comment>
<dbReference type="Proteomes" id="UP000267535">
    <property type="component" value="Unassembled WGS sequence"/>
</dbReference>
<dbReference type="EMBL" id="RQXV01000009">
    <property type="protein sequence ID" value="RRC97903.1"/>
    <property type="molecule type" value="Genomic_DNA"/>
</dbReference>
<comment type="cofactor">
    <cofactor evidence="1 6">
        <name>Mg(2+)</name>
        <dbReference type="ChEBI" id="CHEBI:18420"/>
    </cofactor>
</comment>
<dbReference type="EC" id="3.6.1.-" evidence="6"/>
<evidence type="ECO:0000313" key="8">
    <source>
        <dbReference type="EMBL" id="RRC97903.1"/>
    </source>
</evidence>
<organism evidence="8 9">
    <name type="scientific">Amphritea balenae</name>
    <dbReference type="NCBI Taxonomy" id="452629"/>
    <lineage>
        <taxon>Bacteria</taxon>
        <taxon>Pseudomonadati</taxon>
        <taxon>Pseudomonadota</taxon>
        <taxon>Gammaproteobacteria</taxon>
        <taxon>Oceanospirillales</taxon>
        <taxon>Oceanospirillaceae</taxon>
        <taxon>Amphritea</taxon>
    </lineage>
</organism>
<keyword evidence="6" id="KW-0460">Magnesium</keyword>
<dbReference type="PROSITE" id="PS00893">
    <property type="entry name" value="NUDIX_BOX"/>
    <property type="match status" value="1"/>
</dbReference>
<dbReference type="Pfam" id="PF00293">
    <property type="entry name" value="NUDIX"/>
    <property type="match status" value="1"/>
</dbReference>
<dbReference type="PANTHER" id="PTHR43222">
    <property type="entry name" value="NUDIX HYDROLASE 23"/>
    <property type="match status" value="1"/>
</dbReference>
<dbReference type="GO" id="GO:0004787">
    <property type="term" value="F:thiamine diphosphate phosphatase activity"/>
    <property type="evidence" value="ECO:0007669"/>
    <property type="project" value="InterPro"/>
</dbReference>
<evidence type="ECO:0000256" key="3">
    <source>
        <dbReference type="ARBA" id="ARBA00011245"/>
    </source>
</evidence>
<dbReference type="SUPFAM" id="SSF55811">
    <property type="entry name" value="Nudix"/>
    <property type="match status" value="1"/>
</dbReference>
<evidence type="ECO:0000259" key="7">
    <source>
        <dbReference type="PROSITE" id="PS51462"/>
    </source>
</evidence>
<evidence type="ECO:0000313" key="9">
    <source>
        <dbReference type="Proteomes" id="UP000267535"/>
    </source>
</evidence>
<dbReference type="OrthoDB" id="8594221at2"/>
<dbReference type="GO" id="GO:0017111">
    <property type="term" value="F:ribonucleoside triphosphate phosphatase activity"/>
    <property type="evidence" value="ECO:0007669"/>
    <property type="project" value="InterPro"/>
</dbReference>
<proteinExistence type="inferred from homology"/>
<evidence type="ECO:0000256" key="2">
    <source>
        <dbReference type="ARBA" id="ARBA00007608"/>
    </source>
</evidence>
<reference evidence="8 9" key="1">
    <citation type="submission" date="2018-11" db="EMBL/GenBank/DDBJ databases">
        <title>The draft genome sequence of Amphritea balenae JAMM 1525T.</title>
        <authorList>
            <person name="Fang Z."/>
            <person name="Zhang Y."/>
            <person name="Han X."/>
        </authorList>
    </citation>
    <scope>NUCLEOTIDE SEQUENCE [LARGE SCALE GENOMIC DNA]</scope>
    <source>
        <strain evidence="8 9">JAMM 1525</strain>
    </source>
</reference>
<dbReference type="InterPro" id="IPR033713">
    <property type="entry name" value="NudJ"/>
</dbReference>
<evidence type="ECO:0000256" key="4">
    <source>
        <dbReference type="ARBA" id="ARBA00015552"/>
    </source>
</evidence>
<dbReference type="AlphaFoldDB" id="A0A3P1SKV7"/>
<dbReference type="InterPro" id="IPR015797">
    <property type="entry name" value="NUDIX_hydrolase-like_dom_sf"/>
</dbReference>
<comment type="similarity">
    <text evidence="2 6">Belongs to the Nudix hydrolase family. NudJ subfamily.</text>
</comment>
<comment type="caution">
    <text evidence="8">The sequence shown here is derived from an EMBL/GenBank/DDBJ whole genome shotgun (WGS) entry which is preliminary data.</text>
</comment>
<dbReference type="GO" id="GO:0017110">
    <property type="term" value="F:nucleoside diphosphate phosphatase activity"/>
    <property type="evidence" value="ECO:0007669"/>
    <property type="project" value="InterPro"/>
</dbReference>
<dbReference type="RefSeq" id="WP_124926998.1">
    <property type="nucleotide sequence ID" value="NZ_BMOH01000008.1"/>
</dbReference>
<name>A0A3P1SKV7_9GAMM</name>
<accession>A0A3P1SKV7</accession>
<evidence type="ECO:0000256" key="5">
    <source>
        <dbReference type="ARBA" id="ARBA00022801"/>
    </source>
</evidence>
<dbReference type="PROSITE" id="PS51462">
    <property type="entry name" value="NUDIX"/>
    <property type="match status" value="1"/>
</dbReference>
<keyword evidence="5 6" id="KW-0378">Hydrolase</keyword>
<evidence type="ECO:0000256" key="6">
    <source>
        <dbReference type="RuleBase" id="RU364043"/>
    </source>
</evidence>
<protein>
    <recommendedName>
        <fullName evidence="4 6">Phosphatase NudJ</fullName>
        <ecNumber evidence="6">3.6.1.-</ecNumber>
    </recommendedName>
</protein>
<keyword evidence="9" id="KW-1185">Reference proteome</keyword>
<feature type="domain" description="Nudix hydrolase" evidence="7">
    <location>
        <begin position="4"/>
        <end position="133"/>
    </location>
</feature>
<sequence length="151" mass="17285">MRWTPHSTVATIVERDGRFLCVEEQSVSRGSLVINQPAGHIEPNESFIDAAIRETQEETGWTIRPTALLGMYVYTAPANGITYHRYCFIAEPVSYDPEQPLDSGIEQALWLTLDELKQQTDKLRSPMVTRCIHDYLSGRRYPLDFIIEPDQ</sequence>
<dbReference type="CDD" id="cd03675">
    <property type="entry name" value="NUDIX_Hydrolase"/>
    <property type="match status" value="1"/>
</dbReference>
<gene>
    <name evidence="6" type="primary">nudJ</name>
    <name evidence="8" type="ORF">EHS89_15065</name>
</gene>
<dbReference type="InterPro" id="IPR020084">
    <property type="entry name" value="NUDIX_hydrolase_CS"/>
</dbReference>
<dbReference type="Gene3D" id="3.90.79.10">
    <property type="entry name" value="Nucleoside Triphosphate Pyrophosphohydrolase"/>
    <property type="match status" value="1"/>
</dbReference>
<dbReference type="InterPro" id="IPR000086">
    <property type="entry name" value="NUDIX_hydrolase_dom"/>
</dbReference>
<dbReference type="PANTHER" id="PTHR43222:SF11">
    <property type="entry name" value="PHOSPHATASE NUDJ"/>
    <property type="match status" value="1"/>
</dbReference>